<dbReference type="EMBL" id="AKHW03006099">
    <property type="protein sequence ID" value="KYO24351.1"/>
    <property type="molecule type" value="Genomic_DNA"/>
</dbReference>
<evidence type="ECO:0000256" key="15">
    <source>
        <dbReference type="ARBA" id="ARBA00023098"/>
    </source>
</evidence>
<evidence type="ECO:0000256" key="25">
    <source>
        <dbReference type="ARBA" id="ARBA00039056"/>
    </source>
</evidence>
<keyword evidence="5" id="KW-1003">Cell membrane</keyword>
<proteinExistence type="inferred from homology"/>
<dbReference type="GO" id="GO:0006629">
    <property type="term" value="P:lipid metabolic process"/>
    <property type="evidence" value="ECO:0007669"/>
    <property type="project" value="UniProtKB-KW"/>
</dbReference>
<comment type="subcellular location">
    <subcellularLocation>
        <location evidence="1">Cell membrane</location>
        <topology evidence="1">Single-pass membrane protein</topology>
    </subcellularLocation>
    <subcellularLocation>
        <location evidence="2">Mitochondrion outer membrane</location>
        <topology evidence="2">Multi-pass membrane protein</topology>
    </subcellularLocation>
</comment>
<dbReference type="EC" id="4.4.1.20" evidence="25"/>
<dbReference type="GO" id="GO:0004602">
    <property type="term" value="F:glutathione peroxidase activity"/>
    <property type="evidence" value="ECO:0007669"/>
    <property type="project" value="TreeGrafter"/>
</dbReference>
<evidence type="ECO:0000256" key="9">
    <source>
        <dbReference type="ARBA" id="ARBA00022729"/>
    </source>
</evidence>
<evidence type="ECO:0000256" key="11">
    <source>
        <dbReference type="ARBA" id="ARBA00022787"/>
    </source>
</evidence>
<feature type="transmembrane region" description="Helical" evidence="32">
    <location>
        <begin position="374"/>
        <end position="391"/>
    </location>
</feature>
<comment type="caution">
    <text evidence="35">The sequence shown here is derived from an EMBL/GenBank/DDBJ whole genome shotgun (WGS) entry which is preliminary data.</text>
</comment>
<dbReference type="GO" id="GO:0006691">
    <property type="term" value="P:leukotriene metabolic process"/>
    <property type="evidence" value="ECO:0007669"/>
    <property type="project" value="UniProtKB-ARBA"/>
</dbReference>
<comment type="catalytic activity">
    <reaction evidence="28">
        <text>15-deoxy-Delta(12,14)-prostaglandin J2 + glutathione = 15-deoxy-Delta(12,14)-prostaglandin J2-S-(R)-glutathione</text>
        <dbReference type="Rhea" id="RHEA:75963"/>
        <dbReference type="ChEBI" id="CHEBI:57925"/>
        <dbReference type="ChEBI" id="CHEBI:85236"/>
        <dbReference type="ChEBI" id="CHEBI:194498"/>
    </reaction>
    <physiologicalReaction direction="left-to-right" evidence="28">
        <dbReference type="Rhea" id="RHEA:75964"/>
    </physiologicalReaction>
</comment>
<evidence type="ECO:0000256" key="12">
    <source>
        <dbReference type="ARBA" id="ARBA00022989"/>
    </source>
</evidence>
<dbReference type="FunFam" id="1.20.120.550:FF:000004">
    <property type="entry name" value="Microsomal glutathione S-transferase 3"/>
    <property type="match status" value="1"/>
</dbReference>
<evidence type="ECO:0000256" key="8">
    <source>
        <dbReference type="ARBA" id="ARBA00022692"/>
    </source>
</evidence>
<evidence type="ECO:0000256" key="6">
    <source>
        <dbReference type="ARBA" id="ARBA00022614"/>
    </source>
</evidence>
<evidence type="ECO:0000256" key="22">
    <source>
        <dbReference type="ARBA" id="ARBA00023303"/>
    </source>
</evidence>
<dbReference type="GO" id="GO:0004364">
    <property type="term" value="F:glutathione transferase activity"/>
    <property type="evidence" value="ECO:0007669"/>
    <property type="project" value="TreeGrafter"/>
</dbReference>
<evidence type="ECO:0000256" key="32">
    <source>
        <dbReference type="SAM" id="Phobius"/>
    </source>
</evidence>
<organism evidence="35 36">
    <name type="scientific">Alligator mississippiensis</name>
    <name type="common">American alligator</name>
    <dbReference type="NCBI Taxonomy" id="8496"/>
    <lineage>
        <taxon>Eukaryota</taxon>
        <taxon>Metazoa</taxon>
        <taxon>Chordata</taxon>
        <taxon>Craniata</taxon>
        <taxon>Vertebrata</taxon>
        <taxon>Euteleostomi</taxon>
        <taxon>Archelosauria</taxon>
        <taxon>Archosauria</taxon>
        <taxon>Crocodylia</taxon>
        <taxon>Alligatoridae</taxon>
        <taxon>Alligatorinae</taxon>
        <taxon>Alligator</taxon>
    </lineage>
</organism>
<gene>
    <name evidence="35" type="primary">LRRC52</name>
    <name evidence="35" type="ORF">Y1Q_0004367</name>
</gene>
<dbReference type="GO" id="GO:0005886">
    <property type="term" value="C:plasma membrane"/>
    <property type="evidence" value="ECO:0007669"/>
    <property type="project" value="UniProtKB-SubCell"/>
</dbReference>
<keyword evidence="18" id="KW-0564">Palmitate</keyword>
<keyword evidence="4" id="KW-0813">Transport</keyword>
<dbReference type="Gene3D" id="3.80.10.10">
    <property type="entry name" value="Ribonuclease Inhibitor"/>
    <property type="match status" value="1"/>
</dbReference>
<dbReference type="SMART" id="SM00013">
    <property type="entry name" value="LRRNT"/>
    <property type="match status" value="1"/>
</dbReference>
<keyword evidence="9 33" id="KW-0732">Signal</keyword>
<evidence type="ECO:0000256" key="4">
    <source>
        <dbReference type="ARBA" id="ARBA00022448"/>
    </source>
</evidence>
<dbReference type="SUPFAM" id="SSF161084">
    <property type="entry name" value="MAPEG domain-like"/>
    <property type="match status" value="1"/>
</dbReference>
<keyword evidence="20" id="KW-0456">Lyase</keyword>
<evidence type="ECO:0000256" key="28">
    <source>
        <dbReference type="ARBA" id="ARBA00051411"/>
    </source>
</evidence>
<evidence type="ECO:0000256" key="5">
    <source>
        <dbReference type="ARBA" id="ARBA00022475"/>
    </source>
</evidence>
<evidence type="ECO:0000256" key="16">
    <source>
        <dbReference type="ARBA" id="ARBA00023128"/>
    </source>
</evidence>
<evidence type="ECO:0000256" key="1">
    <source>
        <dbReference type="ARBA" id="ARBA00004162"/>
    </source>
</evidence>
<keyword evidence="36" id="KW-1185">Reference proteome</keyword>
<dbReference type="Pfam" id="PF13855">
    <property type="entry name" value="LRR_8"/>
    <property type="match status" value="1"/>
</dbReference>
<evidence type="ECO:0000256" key="26">
    <source>
        <dbReference type="ARBA" id="ARBA00043664"/>
    </source>
</evidence>
<keyword evidence="13" id="KW-0560">Oxidoreductase</keyword>
<feature type="domain" description="LRRNT" evidence="34">
    <location>
        <begin position="26"/>
        <end position="58"/>
    </location>
</feature>
<dbReference type="Pfam" id="PF01462">
    <property type="entry name" value="LRRNT"/>
    <property type="match status" value="1"/>
</dbReference>
<keyword evidence="17 32" id="KW-0472">Membrane</keyword>
<evidence type="ECO:0000256" key="20">
    <source>
        <dbReference type="ARBA" id="ARBA00023239"/>
    </source>
</evidence>
<keyword evidence="10" id="KW-0677">Repeat</keyword>
<evidence type="ECO:0000259" key="34">
    <source>
        <dbReference type="SMART" id="SM00013"/>
    </source>
</evidence>
<keyword evidence="16" id="KW-0496">Mitochondrion</keyword>
<feature type="transmembrane region" description="Helical" evidence="32">
    <location>
        <begin position="265"/>
        <end position="284"/>
    </location>
</feature>
<evidence type="ECO:0000256" key="24">
    <source>
        <dbReference type="ARBA" id="ARBA00037916"/>
    </source>
</evidence>
<name>A0A151MII6_ALLMI</name>
<accession>A0A151MII6</accession>
<dbReference type="SUPFAM" id="SSF52058">
    <property type="entry name" value="L domain-like"/>
    <property type="match status" value="1"/>
</dbReference>
<dbReference type="GO" id="GO:0005635">
    <property type="term" value="C:nuclear envelope"/>
    <property type="evidence" value="ECO:0007669"/>
    <property type="project" value="TreeGrafter"/>
</dbReference>
<dbReference type="GO" id="GO:0005783">
    <property type="term" value="C:endoplasmic reticulum"/>
    <property type="evidence" value="ECO:0007669"/>
    <property type="project" value="TreeGrafter"/>
</dbReference>
<dbReference type="InterPro" id="IPR000372">
    <property type="entry name" value="LRRNT"/>
</dbReference>
<dbReference type="GO" id="GO:0005741">
    <property type="term" value="C:mitochondrial outer membrane"/>
    <property type="evidence" value="ECO:0007669"/>
    <property type="project" value="UniProtKB-SubCell"/>
</dbReference>
<evidence type="ECO:0000256" key="29">
    <source>
        <dbReference type="ARBA" id="ARBA00069748"/>
    </source>
</evidence>
<dbReference type="Proteomes" id="UP000050525">
    <property type="component" value="Unassembled WGS sequence"/>
</dbReference>
<dbReference type="GO" id="GO:0004464">
    <property type="term" value="F:leukotriene-C4 synthase activity"/>
    <property type="evidence" value="ECO:0007669"/>
    <property type="project" value="UniProtKB-EC"/>
</dbReference>
<dbReference type="AlphaFoldDB" id="A0A151MII6"/>
<evidence type="ECO:0000313" key="35">
    <source>
        <dbReference type="EMBL" id="KYO24351.1"/>
    </source>
</evidence>
<keyword evidence="14" id="KW-0406">Ion transport</keyword>
<keyword evidence="22" id="KW-0407">Ion channel</keyword>
<keyword evidence="12 32" id="KW-1133">Transmembrane helix</keyword>
<evidence type="ECO:0000256" key="10">
    <source>
        <dbReference type="ARBA" id="ARBA00022737"/>
    </source>
</evidence>
<evidence type="ECO:0000256" key="18">
    <source>
        <dbReference type="ARBA" id="ARBA00023139"/>
    </source>
</evidence>
<comment type="pathway">
    <text evidence="24">Lipid metabolism; arachidonate metabolism.</text>
</comment>
<dbReference type="InterPro" id="IPR001129">
    <property type="entry name" value="Membr-assoc_MAPEG"/>
</dbReference>
<dbReference type="PANTHER" id="PTHR10250:SF26">
    <property type="entry name" value="GLUTATHIONE S-TRANSFERASE 3, MITOCHONDRIAL"/>
    <property type="match status" value="1"/>
</dbReference>
<evidence type="ECO:0000256" key="2">
    <source>
        <dbReference type="ARBA" id="ARBA00004374"/>
    </source>
</evidence>
<dbReference type="Gene3D" id="1.20.120.550">
    <property type="entry name" value="Membrane associated eicosanoid/glutathione metabolism-like domain"/>
    <property type="match status" value="1"/>
</dbReference>
<reference evidence="35 36" key="1">
    <citation type="journal article" date="2012" name="Genome Biol.">
        <title>Sequencing three crocodilian genomes to illuminate the evolution of archosaurs and amniotes.</title>
        <authorList>
            <person name="St John J.A."/>
            <person name="Braun E.L."/>
            <person name="Isberg S.R."/>
            <person name="Miles L.G."/>
            <person name="Chong A.Y."/>
            <person name="Gongora J."/>
            <person name="Dalzell P."/>
            <person name="Moran C."/>
            <person name="Bed'hom B."/>
            <person name="Abzhanov A."/>
            <person name="Burgess S.C."/>
            <person name="Cooksey A.M."/>
            <person name="Castoe T.A."/>
            <person name="Crawford N.G."/>
            <person name="Densmore L.D."/>
            <person name="Drew J.C."/>
            <person name="Edwards S.V."/>
            <person name="Faircloth B.C."/>
            <person name="Fujita M.K."/>
            <person name="Greenwold M.J."/>
            <person name="Hoffmann F.G."/>
            <person name="Howard J.M."/>
            <person name="Iguchi T."/>
            <person name="Janes D.E."/>
            <person name="Khan S.Y."/>
            <person name="Kohno S."/>
            <person name="de Koning A.J."/>
            <person name="Lance S.L."/>
            <person name="McCarthy F.M."/>
            <person name="McCormack J.E."/>
            <person name="Merchant M.E."/>
            <person name="Peterson D.G."/>
            <person name="Pollock D.D."/>
            <person name="Pourmand N."/>
            <person name="Raney B.J."/>
            <person name="Roessler K.A."/>
            <person name="Sanford J.R."/>
            <person name="Sawyer R.H."/>
            <person name="Schmidt C.J."/>
            <person name="Triplett E.W."/>
            <person name="Tuberville T.D."/>
            <person name="Venegas-Anaya M."/>
            <person name="Howard J.T."/>
            <person name="Jarvis E.D."/>
            <person name="Guillette L.J.Jr."/>
            <person name="Glenn T.C."/>
            <person name="Green R.E."/>
            <person name="Ray D.A."/>
        </authorList>
    </citation>
    <scope>NUCLEOTIDE SEQUENCE [LARGE SCALE GENOMIC DNA]</scope>
    <source>
        <strain evidence="35">KSC_2009_1</strain>
    </source>
</reference>
<feature type="transmembrane region" description="Helical" evidence="32">
    <location>
        <begin position="322"/>
        <end position="339"/>
    </location>
</feature>
<dbReference type="InterPro" id="IPR032675">
    <property type="entry name" value="LRR_dom_sf"/>
</dbReference>
<keyword evidence="7" id="KW-0808">Transferase</keyword>
<evidence type="ECO:0000256" key="7">
    <source>
        <dbReference type="ARBA" id="ARBA00022679"/>
    </source>
</evidence>
<evidence type="ECO:0000256" key="31">
    <source>
        <dbReference type="ARBA" id="ARBA00076908"/>
    </source>
</evidence>
<protein>
    <recommendedName>
        <fullName evidence="29">Glutathione S-transferase 3, mitochondrial</fullName>
        <ecNumber evidence="25">4.4.1.20</ecNumber>
    </recommendedName>
    <alternativeName>
        <fullName evidence="30">Glutathione peroxidase MGST3</fullName>
    </alternativeName>
    <alternativeName>
        <fullName evidence="31">LTC4 synthase MGST3</fullName>
    </alternativeName>
</protein>
<evidence type="ECO:0000256" key="21">
    <source>
        <dbReference type="ARBA" id="ARBA00023288"/>
    </source>
</evidence>
<comment type="similarity">
    <text evidence="3">Belongs to the MAPEG family.</text>
</comment>
<feature type="signal peptide" evidence="33">
    <location>
        <begin position="1"/>
        <end position="26"/>
    </location>
</feature>
<comment type="pathway">
    <text evidence="23">Lipid metabolism; leukotriene C4 biosynthesis.</text>
</comment>
<feature type="chain" id="PRO_5007585190" description="Glutathione S-transferase 3, mitochondrial" evidence="33">
    <location>
        <begin position="27"/>
        <end position="400"/>
    </location>
</feature>
<dbReference type="InterPro" id="IPR001611">
    <property type="entry name" value="Leu-rich_rpt"/>
</dbReference>
<keyword evidence="8 32" id="KW-0812">Transmembrane</keyword>
<keyword evidence="21" id="KW-0449">Lipoprotein</keyword>
<keyword evidence="6" id="KW-0433">Leucine-rich repeat</keyword>
<dbReference type="PANTHER" id="PTHR10250">
    <property type="entry name" value="MICROSOMAL GLUTATHIONE S-TRANSFERASE"/>
    <property type="match status" value="1"/>
</dbReference>
<evidence type="ECO:0000256" key="17">
    <source>
        <dbReference type="ARBA" id="ARBA00023136"/>
    </source>
</evidence>
<evidence type="ECO:0000313" key="36">
    <source>
        <dbReference type="Proteomes" id="UP000050525"/>
    </source>
</evidence>
<sequence>MSSSNSPRSLRLVFIFGIGLASKVLSCPPNCTCQYLEVNCTGRQLQEYPLTIPLDTRQLILATNNISYLPSVELNFLTDLVYLDCRENHIGEDLGFTFISVVKLVYLDLSANNLTRVTFTSFSQLTNLVVLKLSDNPNLVEIEKDSFANNSWLRHLDVSRTGLTFLDTSTVSDLANLKSLGLSGNPWNCSCSFLEFSIWIKESGLNFPDAENISCYSPSELRGWPVPDVETQLHYICLTHLYHGGAGYRLRVLGGAKMVVLSKEYGYVVLTGAASFVLITHLAVNVAKARKKYNIEYPIMYSTDPDNGHIFNCIQRAHQNTLEVYPAFLFFLATGGAYHPRVAVGLGHAWIIGRILYAYGYYTGDPKKRRRGGIGSIALIGLVGNALYSALQHLGWVATE</sequence>
<dbReference type="InterPro" id="IPR023352">
    <property type="entry name" value="MAPEG-like_dom_sf"/>
</dbReference>
<keyword evidence="11" id="KW-1000">Mitochondrion outer membrane</keyword>
<evidence type="ECO:0000256" key="14">
    <source>
        <dbReference type="ARBA" id="ARBA00023065"/>
    </source>
</evidence>
<evidence type="ECO:0000256" key="27">
    <source>
        <dbReference type="ARBA" id="ARBA00049298"/>
    </source>
</evidence>
<keyword evidence="19" id="KW-1015">Disulfide bond</keyword>
<evidence type="ECO:0000256" key="23">
    <source>
        <dbReference type="ARBA" id="ARBA00037884"/>
    </source>
</evidence>
<keyword evidence="15" id="KW-0443">Lipid metabolism</keyword>
<dbReference type="InterPro" id="IPR050997">
    <property type="entry name" value="MAPEG"/>
</dbReference>
<comment type="catalytic activity">
    <reaction evidence="27">
        <text>leukotriene C4 = leukotriene A4 + glutathione</text>
        <dbReference type="Rhea" id="RHEA:17617"/>
        <dbReference type="ChEBI" id="CHEBI:57463"/>
        <dbReference type="ChEBI" id="CHEBI:57925"/>
        <dbReference type="ChEBI" id="CHEBI:57973"/>
        <dbReference type="EC" id="4.4.1.20"/>
    </reaction>
    <physiologicalReaction direction="right-to-left" evidence="27">
        <dbReference type="Rhea" id="RHEA:17619"/>
    </physiologicalReaction>
</comment>
<evidence type="ECO:0000256" key="33">
    <source>
        <dbReference type="SAM" id="SignalP"/>
    </source>
</evidence>
<dbReference type="FunFam" id="3.80.10.10:FF:000015">
    <property type="entry name" value="Leucine rich repeat containing 38"/>
    <property type="match status" value="1"/>
</dbReference>
<dbReference type="Pfam" id="PF01124">
    <property type="entry name" value="MAPEG"/>
    <property type="match status" value="1"/>
</dbReference>
<evidence type="ECO:0000256" key="30">
    <source>
        <dbReference type="ARBA" id="ARBA00075145"/>
    </source>
</evidence>
<evidence type="ECO:0000256" key="13">
    <source>
        <dbReference type="ARBA" id="ARBA00023002"/>
    </source>
</evidence>
<feature type="transmembrane region" description="Helical" evidence="32">
    <location>
        <begin position="345"/>
        <end position="362"/>
    </location>
</feature>
<dbReference type="eggNOG" id="KOG0619">
    <property type="taxonomic scope" value="Eukaryota"/>
</dbReference>
<evidence type="ECO:0000256" key="3">
    <source>
        <dbReference type="ARBA" id="ARBA00010459"/>
    </source>
</evidence>
<dbReference type="STRING" id="8496.A0A151MII6"/>
<evidence type="ECO:0000256" key="19">
    <source>
        <dbReference type="ARBA" id="ARBA00023157"/>
    </source>
</evidence>
<dbReference type="GO" id="GO:0071805">
    <property type="term" value="P:potassium ion transmembrane transport"/>
    <property type="evidence" value="ECO:0007669"/>
    <property type="project" value="UniProtKB-ARBA"/>
</dbReference>
<comment type="catalytic activity">
    <reaction evidence="26">
        <text>(5S)-hydroperoxy-(6E,8Z,11Z,14Z)-eicosatetraenoate + 2 glutathione = (5S)-hydroxy-(6E,8Z,11Z,14Z)-eicosatetraenoate + glutathione disulfide + H2O</text>
        <dbReference type="Rhea" id="RHEA:48620"/>
        <dbReference type="ChEBI" id="CHEBI:15377"/>
        <dbReference type="ChEBI" id="CHEBI:57450"/>
        <dbReference type="ChEBI" id="CHEBI:57925"/>
        <dbReference type="ChEBI" id="CHEBI:58297"/>
        <dbReference type="ChEBI" id="CHEBI:90632"/>
    </reaction>
    <physiologicalReaction direction="left-to-right" evidence="26">
        <dbReference type="Rhea" id="RHEA:48621"/>
    </physiologicalReaction>
</comment>